<feature type="region of interest" description="Disordered" evidence="1">
    <location>
        <begin position="40"/>
        <end position="93"/>
    </location>
</feature>
<reference evidence="2" key="1">
    <citation type="journal article" date="2019" name="Sci. Rep.">
        <title>Draft genome of Tanacetum cinerariifolium, the natural source of mosquito coil.</title>
        <authorList>
            <person name="Yamashiro T."/>
            <person name="Shiraishi A."/>
            <person name="Satake H."/>
            <person name="Nakayama K."/>
        </authorList>
    </citation>
    <scope>NUCLEOTIDE SEQUENCE</scope>
</reference>
<dbReference type="AlphaFoldDB" id="A0A699X8F3"/>
<proteinExistence type="predicted"/>
<gene>
    <name evidence="2" type="ORF">Tci_927838</name>
</gene>
<organism evidence="2">
    <name type="scientific">Tanacetum cinerariifolium</name>
    <name type="common">Dalmatian daisy</name>
    <name type="synonym">Chrysanthemum cinerariifolium</name>
    <dbReference type="NCBI Taxonomy" id="118510"/>
    <lineage>
        <taxon>Eukaryota</taxon>
        <taxon>Viridiplantae</taxon>
        <taxon>Streptophyta</taxon>
        <taxon>Embryophyta</taxon>
        <taxon>Tracheophyta</taxon>
        <taxon>Spermatophyta</taxon>
        <taxon>Magnoliopsida</taxon>
        <taxon>eudicotyledons</taxon>
        <taxon>Gunneridae</taxon>
        <taxon>Pentapetalae</taxon>
        <taxon>asterids</taxon>
        <taxon>campanulids</taxon>
        <taxon>Asterales</taxon>
        <taxon>Asteraceae</taxon>
        <taxon>Asteroideae</taxon>
        <taxon>Anthemideae</taxon>
        <taxon>Anthemidinae</taxon>
        <taxon>Tanacetum</taxon>
    </lineage>
</organism>
<protein>
    <submittedName>
        <fullName evidence="2">Uncharacterized protein</fullName>
    </submittedName>
</protein>
<dbReference type="EMBL" id="BKCJ011822786">
    <property type="protein sequence ID" value="GFD55869.1"/>
    <property type="molecule type" value="Genomic_DNA"/>
</dbReference>
<accession>A0A699X8F3</accession>
<feature type="compositionally biased region" description="Pro residues" evidence="1">
    <location>
        <begin position="65"/>
        <end position="86"/>
    </location>
</feature>
<evidence type="ECO:0000313" key="2">
    <source>
        <dbReference type="EMBL" id="GFD55869.1"/>
    </source>
</evidence>
<feature type="non-terminal residue" evidence="2">
    <location>
        <position position="1"/>
    </location>
</feature>
<feature type="non-terminal residue" evidence="2">
    <location>
        <position position="93"/>
    </location>
</feature>
<comment type="caution">
    <text evidence="2">The sequence shown here is derived from an EMBL/GenBank/DDBJ whole genome shotgun (WGS) entry which is preliminary data.</text>
</comment>
<name>A0A699X8F3_TANCI</name>
<evidence type="ECO:0000256" key="1">
    <source>
        <dbReference type="SAM" id="MobiDB-lite"/>
    </source>
</evidence>
<sequence length="93" mass="10143">SHTTKYTSPALTQKVFANMRRIRNGFSRVDTPLFDGMLVPQQAHDVEDATEDEDDVNKVSAKPTLPSPTPATSLPPPQPEHIPSPPQAETAQP</sequence>